<dbReference type="Gene3D" id="3.30.460.10">
    <property type="entry name" value="Beta Polymerase, domain 2"/>
    <property type="match status" value="1"/>
</dbReference>
<dbReference type="PROSITE" id="PS51880">
    <property type="entry name" value="TGS"/>
    <property type="match status" value="1"/>
</dbReference>
<dbReference type="EMBL" id="JADINB010000129">
    <property type="protein sequence ID" value="MBO8429431.1"/>
    <property type="molecule type" value="Genomic_DNA"/>
</dbReference>
<dbReference type="SUPFAM" id="SSF109604">
    <property type="entry name" value="HD-domain/PDEase-like"/>
    <property type="match status" value="1"/>
</dbReference>
<dbReference type="SUPFAM" id="SSF55021">
    <property type="entry name" value="ACT-like"/>
    <property type="match status" value="1"/>
</dbReference>
<comment type="caution">
    <text evidence="4">The sequence shown here is derived from an EMBL/GenBank/DDBJ whole genome shotgun (WGS) entry which is preliminary data.</text>
</comment>
<dbReference type="Proteomes" id="UP000823635">
    <property type="component" value="Unassembled WGS sequence"/>
</dbReference>
<dbReference type="FunFam" id="3.10.20.30:FF:000002">
    <property type="entry name" value="GTP pyrophosphokinase (RelA/SpoT)"/>
    <property type="match status" value="1"/>
</dbReference>
<organism evidence="4 5">
    <name type="scientific">Candidatus Egerieousia excrementavium</name>
    <dbReference type="NCBI Taxonomy" id="2840778"/>
    <lineage>
        <taxon>Bacteria</taxon>
        <taxon>Pseudomonadati</taxon>
        <taxon>Bacteroidota</taxon>
        <taxon>Bacteroidia</taxon>
        <taxon>Bacteroidales</taxon>
        <taxon>Candidatus Egerieousia</taxon>
    </lineage>
</organism>
<dbReference type="SMART" id="SM00471">
    <property type="entry name" value="HDc"/>
    <property type="match status" value="1"/>
</dbReference>
<accession>A0A9D9DLA2</accession>
<dbReference type="Pfam" id="PF19296">
    <property type="entry name" value="RelA_AH_RIS"/>
    <property type="match status" value="1"/>
</dbReference>
<evidence type="ECO:0000313" key="4">
    <source>
        <dbReference type="EMBL" id="MBO8429431.1"/>
    </source>
</evidence>
<dbReference type="NCBIfam" id="TIGR00691">
    <property type="entry name" value="spoT_relA"/>
    <property type="match status" value="1"/>
</dbReference>
<comment type="similarity">
    <text evidence="1">Belongs to the relA/spoT family.</text>
</comment>
<reference evidence="4" key="1">
    <citation type="submission" date="2020-10" db="EMBL/GenBank/DDBJ databases">
        <authorList>
            <person name="Gilroy R."/>
        </authorList>
    </citation>
    <scope>NUCLEOTIDE SEQUENCE</scope>
    <source>
        <strain evidence="4">15467</strain>
    </source>
</reference>
<dbReference type="SUPFAM" id="SSF81301">
    <property type="entry name" value="Nucleotidyltransferase"/>
    <property type="match status" value="1"/>
</dbReference>
<dbReference type="GO" id="GO:0005886">
    <property type="term" value="C:plasma membrane"/>
    <property type="evidence" value="ECO:0007669"/>
    <property type="project" value="TreeGrafter"/>
</dbReference>
<dbReference type="Gene3D" id="3.30.70.260">
    <property type="match status" value="1"/>
</dbReference>
<dbReference type="GO" id="GO:0015969">
    <property type="term" value="P:guanosine tetraphosphate metabolic process"/>
    <property type="evidence" value="ECO:0007669"/>
    <property type="project" value="InterPro"/>
</dbReference>
<dbReference type="Pfam" id="PF13328">
    <property type="entry name" value="HD_4"/>
    <property type="match status" value="1"/>
</dbReference>
<dbReference type="AlphaFoldDB" id="A0A9D9DLA2"/>
<dbReference type="InterPro" id="IPR043519">
    <property type="entry name" value="NT_sf"/>
</dbReference>
<dbReference type="CDD" id="cd00077">
    <property type="entry name" value="HDc"/>
    <property type="match status" value="1"/>
</dbReference>
<dbReference type="PANTHER" id="PTHR21262">
    <property type="entry name" value="GUANOSINE-3',5'-BIS DIPHOSPHATE 3'-PYROPHOSPHOHYDROLASE"/>
    <property type="match status" value="1"/>
</dbReference>
<dbReference type="InterPro" id="IPR007685">
    <property type="entry name" value="RelA_SpoT"/>
</dbReference>
<reference evidence="4" key="2">
    <citation type="journal article" date="2021" name="PeerJ">
        <title>Extensive microbial diversity within the chicken gut microbiome revealed by metagenomics and culture.</title>
        <authorList>
            <person name="Gilroy R."/>
            <person name="Ravi A."/>
            <person name="Getino M."/>
            <person name="Pursley I."/>
            <person name="Horton D.L."/>
            <person name="Alikhan N.F."/>
            <person name="Baker D."/>
            <person name="Gharbi K."/>
            <person name="Hall N."/>
            <person name="Watson M."/>
            <person name="Adriaenssens E.M."/>
            <person name="Foster-Nyarko E."/>
            <person name="Jarju S."/>
            <person name="Secka A."/>
            <person name="Antonio M."/>
            <person name="Oren A."/>
            <person name="Chaudhuri R.R."/>
            <person name="La Ragione R."/>
            <person name="Hildebrand F."/>
            <person name="Pallen M.J."/>
        </authorList>
    </citation>
    <scope>NUCLEOTIDE SEQUENCE</scope>
    <source>
        <strain evidence="4">15467</strain>
    </source>
</reference>
<dbReference type="InterPro" id="IPR004095">
    <property type="entry name" value="TGS"/>
</dbReference>
<dbReference type="InterPro" id="IPR045865">
    <property type="entry name" value="ACT-like_dom_sf"/>
</dbReference>
<dbReference type="InterPro" id="IPR045600">
    <property type="entry name" value="RelA/SpoT_AH_RIS"/>
</dbReference>
<dbReference type="Gene3D" id="1.10.3210.10">
    <property type="entry name" value="Hypothetical protein af1432"/>
    <property type="match status" value="1"/>
</dbReference>
<dbReference type="CDD" id="cd05399">
    <property type="entry name" value="NT_Rel-Spo_like"/>
    <property type="match status" value="1"/>
</dbReference>
<dbReference type="SMART" id="SM00954">
    <property type="entry name" value="RelA_SpoT"/>
    <property type="match status" value="1"/>
</dbReference>
<dbReference type="InterPro" id="IPR003607">
    <property type="entry name" value="HD/PDEase_dom"/>
</dbReference>
<dbReference type="CDD" id="cd01668">
    <property type="entry name" value="TGS_RSH"/>
    <property type="match status" value="1"/>
</dbReference>
<evidence type="ECO:0000256" key="1">
    <source>
        <dbReference type="RuleBase" id="RU003847"/>
    </source>
</evidence>
<dbReference type="InterPro" id="IPR004811">
    <property type="entry name" value="RelA/Spo_fam"/>
</dbReference>
<sequence length="781" mass="89468">MFTKEDNDLIYNAFESLRIASLKRCANEQEYEGVIKAFEFANEAHKGVRRRSGEPYILHPIAVAKIVVEEIGLGYKSIVTALLHDIVEDTEYTVDDIARLFGDKIASLVDGLTKIKSAMDSNHNKVAGTDPNSRMSQMQEKSLQAENFKRILLTLNDDVRVILIKLADRLHNLRTIDSMPERKKDKILSETMYIFIPLAHRLGLYSIKSEMENIWLKYRQPEKYAEINKKLNEHIEKKGCIIDSLITPIENVLIKAGYKFTITKRTKTPYSIWRKMETKGIPFEQIYDLFAIRIIFEPKSGMSERQQCWEIYSLISEDHPSKTDRIRDWVSTPKSNGYEALHCTLMSPLGNWVEVQIRSVRMNEIAEKGLAAHWSYKGIQKSQENELDNWLNMVREVLKNPDVNALEFLDKFHEGLLSSEIYVFTPKGESKRLPKGATVLDFAYSIHTEIGNKAIAAKVNLKLVPLSYVPKNGDQIEIITAESQKPKREWLDFVKTTKAQNLIYDALKSDTENSIKEGQHTLDAELAKLGVTPQTRVFKKLLSAYNVNNKNELYSKIGAGLIDLSDLEKVLRKNSENKFVKYWNLQFFLGNSDKNKEEASADTQKKEKKEEEKKEKKDEKQAVKVDKKKDYLLEENPLDKTLTYKVAECCNPIPGDPIIGFLDDDNEVIVHKKVCPVAISLASIQGGKIVNAKWTKHTILSFLARLEIKGIDRIGIVAEITKYITLVLSVNIRKIHFETHDGIFDGYIDLYVHNTDDLDVMIKRLLKIKGIENVVRANLKE</sequence>
<dbReference type="SUPFAM" id="SSF81271">
    <property type="entry name" value="TGS-like"/>
    <property type="match status" value="1"/>
</dbReference>
<gene>
    <name evidence="4" type="ORF">IAC68_05835</name>
</gene>
<dbReference type="Pfam" id="PF13291">
    <property type="entry name" value="ACT_4"/>
    <property type="match status" value="1"/>
</dbReference>
<dbReference type="Gene3D" id="3.10.20.30">
    <property type="match status" value="1"/>
</dbReference>
<dbReference type="InterPro" id="IPR012676">
    <property type="entry name" value="TGS-like"/>
</dbReference>
<dbReference type="InterPro" id="IPR012675">
    <property type="entry name" value="Beta-grasp_dom_sf"/>
</dbReference>
<comment type="function">
    <text evidence="1">In eubacteria ppGpp (guanosine 3'-diphosphate 5'-diphosphate) is a mediator of the stringent response that coordinates a variety of cellular activities in response to changes in nutritional abundance.</text>
</comment>
<protein>
    <submittedName>
        <fullName evidence="4">Bifunctional (P)ppGpp synthetase/guanosine-3',5'-bis(Diphosphate) 3'-pyrophosphohydrolase</fullName>
    </submittedName>
</protein>
<dbReference type="Pfam" id="PF02824">
    <property type="entry name" value="TGS"/>
    <property type="match status" value="1"/>
</dbReference>
<dbReference type="Pfam" id="PF04607">
    <property type="entry name" value="RelA_SpoT"/>
    <property type="match status" value="1"/>
</dbReference>
<proteinExistence type="inferred from homology"/>
<dbReference type="FunFam" id="1.10.3210.10:FF:000001">
    <property type="entry name" value="GTP pyrophosphokinase RelA"/>
    <property type="match status" value="1"/>
</dbReference>
<feature type="region of interest" description="Disordered" evidence="2">
    <location>
        <begin position="596"/>
        <end position="620"/>
    </location>
</feature>
<feature type="domain" description="TGS" evidence="3">
    <location>
        <begin position="419"/>
        <end position="480"/>
    </location>
</feature>
<evidence type="ECO:0000256" key="2">
    <source>
        <dbReference type="SAM" id="MobiDB-lite"/>
    </source>
</evidence>
<evidence type="ECO:0000259" key="3">
    <source>
        <dbReference type="PROSITE" id="PS51880"/>
    </source>
</evidence>
<evidence type="ECO:0000313" key="5">
    <source>
        <dbReference type="Proteomes" id="UP000823635"/>
    </source>
</evidence>
<dbReference type="InterPro" id="IPR033655">
    <property type="entry name" value="TGS_RelA/SpoT"/>
</dbReference>
<name>A0A9D9DLA2_9BACT</name>
<dbReference type="PANTHER" id="PTHR21262:SF31">
    <property type="entry name" value="GTP PYROPHOSPHOKINASE"/>
    <property type="match status" value="1"/>
</dbReference>
<dbReference type="InterPro" id="IPR002912">
    <property type="entry name" value="ACT_dom"/>
</dbReference>